<accession>A0A9D1XKN0</accession>
<dbReference type="AlphaFoldDB" id="A0A9D1XKN0"/>
<dbReference type="PANTHER" id="PTHR33408:SF2">
    <property type="entry name" value="TRANSPOSASE DDE DOMAIN-CONTAINING PROTEIN"/>
    <property type="match status" value="1"/>
</dbReference>
<comment type="caution">
    <text evidence="3">The sequence shown here is derived from an EMBL/GenBank/DDBJ whole genome shotgun (WGS) entry which is preliminary data.</text>
</comment>
<name>A0A9D1XKN0_9FIRM</name>
<dbReference type="PANTHER" id="PTHR33408">
    <property type="entry name" value="TRANSPOSASE"/>
    <property type="match status" value="1"/>
</dbReference>
<feature type="domain" description="Transposase InsH N-terminal" evidence="1">
    <location>
        <begin position="25"/>
        <end position="115"/>
    </location>
</feature>
<evidence type="ECO:0000313" key="4">
    <source>
        <dbReference type="Proteomes" id="UP000886724"/>
    </source>
</evidence>
<gene>
    <name evidence="3" type="ORF">H9980_03220</name>
</gene>
<dbReference type="NCBIfam" id="NF033551">
    <property type="entry name" value="transpos_IS1182"/>
    <property type="match status" value="1"/>
</dbReference>
<protein>
    <submittedName>
        <fullName evidence="3">IS1182 family transposase</fullName>
    </submittedName>
</protein>
<proteinExistence type="predicted"/>
<evidence type="ECO:0000313" key="3">
    <source>
        <dbReference type="EMBL" id="HIX80970.1"/>
    </source>
</evidence>
<dbReference type="Pfam" id="PF13751">
    <property type="entry name" value="DDE_Tnp_1_6"/>
    <property type="match status" value="1"/>
</dbReference>
<sequence length="531" mass="63319">MQNTNINISNYNSFQSYLLLDFSFSFEKDVPHDDICRTVLEVAQEVNINKYVDFSHRNIHGYDAFMMFALVLLAKAEYGYASTRRLEHLCKTDIRYMFIAKNQCPSHMAFQRFINDDLKMSIDDIFYEVNRYIEKKMNINTDVLCIDGTKYEANANKNTFVWRANTVRNRTKRWKKTNQCIDKINRYFKRNNINLRYSLLKEPSIDYLLDISDKIEKYMKDKNIAFVHGKGKRKSDIQKLYDELKEHAMKMFEYTIHMDILGERNSFSKTDPDATFMHMKYDYYNHTNVFKPGYNIQTGVSDGIIRNIYISSDGNDINTYIPFMEKYYEAYGSYPKKTPADAGYGSFDNYSYCKEHNIELYMKYAGYYKEKEKTNEKNRFKKPHMKRTEDGGFICPAGYEFEIEKVTIDSRSNYDKINFLFRNNKCGECPLRNKCTKSKSGRTIVHSYQMEEYQKEVKRNIRSEDGIRLMYQRSNETEGTFGDWKNNHQFERLHRRGENGVKLEIYLVAIGHNIRKYHRYKIQKQKTEKVN</sequence>
<evidence type="ECO:0000259" key="2">
    <source>
        <dbReference type="Pfam" id="PF13751"/>
    </source>
</evidence>
<dbReference type="InterPro" id="IPR025668">
    <property type="entry name" value="Tnp_DDE_dom"/>
</dbReference>
<reference evidence="3" key="1">
    <citation type="journal article" date="2021" name="PeerJ">
        <title>Extensive microbial diversity within the chicken gut microbiome revealed by metagenomics and culture.</title>
        <authorList>
            <person name="Gilroy R."/>
            <person name="Ravi A."/>
            <person name="Getino M."/>
            <person name="Pursley I."/>
            <person name="Horton D.L."/>
            <person name="Alikhan N.F."/>
            <person name="Baker D."/>
            <person name="Gharbi K."/>
            <person name="Hall N."/>
            <person name="Watson M."/>
            <person name="Adriaenssens E.M."/>
            <person name="Foster-Nyarko E."/>
            <person name="Jarju S."/>
            <person name="Secka A."/>
            <person name="Antonio M."/>
            <person name="Oren A."/>
            <person name="Chaudhuri R.R."/>
            <person name="La Ragione R."/>
            <person name="Hildebrand F."/>
            <person name="Pallen M.J."/>
        </authorList>
    </citation>
    <scope>NUCLEOTIDE SEQUENCE</scope>
    <source>
        <strain evidence="3">ChiGjej1B1-14440</strain>
    </source>
</reference>
<dbReference type="Pfam" id="PF05598">
    <property type="entry name" value="DUF772"/>
    <property type="match status" value="1"/>
</dbReference>
<evidence type="ECO:0000259" key="1">
    <source>
        <dbReference type="Pfam" id="PF05598"/>
    </source>
</evidence>
<reference evidence="3" key="2">
    <citation type="submission" date="2021-04" db="EMBL/GenBank/DDBJ databases">
        <authorList>
            <person name="Gilroy R."/>
        </authorList>
    </citation>
    <scope>NUCLEOTIDE SEQUENCE</scope>
    <source>
        <strain evidence="3">ChiGjej1B1-14440</strain>
    </source>
</reference>
<dbReference type="InterPro" id="IPR008490">
    <property type="entry name" value="Transposase_InsH_N"/>
</dbReference>
<dbReference type="EMBL" id="DXET01000079">
    <property type="protein sequence ID" value="HIX80970.1"/>
    <property type="molecule type" value="Genomic_DNA"/>
</dbReference>
<dbReference type="Proteomes" id="UP000886724">
    <property type="component" value="Unassembled WGS sequence"/>
</dbReference>
<dbReference type="InterPro" id="IPR047629">
    <property type="entry name" value="IS1182_transpos"/>
</dbReference>
<feature type="domain" description="Transposase DDE" evidence="2">
    <location>
        <begin position="394"/>
        <end position="518"/>
    </location>
</feature>
<organism evidence="3 4">
    <name type="scientific">Candidatus Erysipelatoclostridium merdavium</name>
    <dbReference type="NCBI Taxonomy" id="2838566"/>
    <lineage>
        <taxon>Bacteria</taxon>
        <taxon>Bacillati</taxon>
        <taxon>Bacillota</taxon>
        <taxon>Erysipelotrichia</taxon>
        <taxon>Erysipelotrichales</taxon>
        <taxon>Erysipelotrichales incertae sedis</taxon>
    </lineage>
</organism>